<name>A0ABW2SBB2_9BURK</name>
<dbReference type="EMBL" id="JBHTBZ010000017">
    <property type="protein sequence ID" value="MFC7460468.1"/>
    <property type="molecule type" value="Genomic_DNA"/>
</dbReference>
<protein>
    <submittedName>
        <fullName evidence="1">Uncharacterized protein</fullName>
    </submittedName>
</protein>
<evidence type="ECO:0000313" key="1">
    <source>
        <dbReference type="EMBL" id="MFC7460468.1"/>
    </source>
</evidence>
<dbReference type="Proteomes" id="UP001596457">
    <property type="component" value="Unassembled WGS sequence"/>
</dbReference>
<comment type="caution">
    <text evidence="1">The sequence shown here is derived from an EMBL/GenBank/DDBJ whole genome shotgun (WGS) entry which is preliminary data.</text>
</comment>
<sequence length="96" mass="10257">MNVADLYDAAARCGLLTPVKVGTGAAAVTVQAAFRAPDDSVLDGLALSRDYQIEYPSERLTLSQGDAVEIAGQSYRVREVRQIRDGSESVATLSRL</sequence>
<evidence type="ECO:0000313" key="2">
    <source>
        <dbReference type="Proteomes" id="UP001596457"/>
    </source>
</evidence>
<organism evidence="1 2">
    <name type="scientific">Hydrogenophaga defluvii</name>
    <dbReference type="NCBI Taxonomy" id="249410"/>
    <lineage>
        <taxon>Bacteria</taxon>
        <taxon>Pseudomonadati</taxon>
        <taxon>Pseudomonadota</taxon>
        <taxon>Betaproteobacteria</taxon>
        <taxon>Burkholderiales</taxon>
        <taxon>Comamonadaceae</taxon>
        <taxon>Hydrogenophaga</taxon>
    </lineage>
</organism>
<dbReference type="Pfam" id="PF05354">
    <property type="entry name" value="Phage_attach"/>
    <property type="match status" value="1"/>
</dbReference>
<dbReference type="InterPro" id="IPR008018">
    <property type="entry name" value="Phage_tail_attach_FII"/>
</dbReference>
<reference evidence="2" key="1">
    <citation type="journal article" date="2019" name="Int. J. Syst. Evol. Microbiol.">
        <title>The Global Catalogue of Microorganisms (GCM) 10K type strain sequencing project: providing services to taxonomists for standard genome sequencing and annotation.</title>
        <authorList>
            <consortium name="The Broad Institute Genomics Platform"/>
            <consortium name="The Broad Institute Genome Sequencing Center for Infectious Disease"/>
            <person name="Wu L."/>
            <person name="Ma J."/>
        </authorList>
    </citation>
    <scope>NUCLEOTIDE SEQUENCE [LARGE SCALE GENOMIC DNA]</scope>
    <source>
        <strain evidence="2">CCUG 53903</strain>
    </source>
</reference>
<accession>A0ABW2SBB2</accession>
<keyword evidence="2" id="KW-1185">Reference proteome</keyword>
<gene>
    <name evidence="1" type="ORF">ACFQU0_08510</name>
</gene>
<proteinExistence type="predicted"/>
<dbReference type="RefSeq" id="WP_382199758.1">
    <property type="nucleotide sequence ID" value="NZ_JBHTBZ010000017.1"/>
</dbReference>